<protein>
    <submittedName>
        <fullName evidence="1">Uncharacterized protein</fullName>
    </submittedName>
</protein>
<reference evidence="2" key="2">
    <citation type="submission" date="2015-01" db="EMBL/GenBank/DDBJ databases">
        <title>Evolutionary Origins and Diversification of the Mycorrhizal Mutualists.</title>
        <authorList>
            <consortium name="DOE Joint Genome Institute"/>
            <consortium name="Mycorrhizal Genomics Consortium"/>
            <person name="Kohler A."/>
            <person name="Kuo A."/>
            <person name="Nagy L.G."/>
            <person name="Floudas D."/>
            <person name="Copeland A."/>
            <person name="Barry K.W."/>
            <person name="Cichocki N."/>
            <person name="Veneault-Fourrey C."/>
            <person name="LaButti K."/>
            <person name="Lindquist E.A."/>
            <person name="Lipzen A."/>
            <person name="Lundell T."/>
            <person name="Morin E."/>
            <person name="Murat C."/>
            <person name="Riley R."/>
            <person name="Ohm R."/>
            <person name="Sun H."/>
            <person name="Tunlid A."/>
            <person name="Henrissat B."/>
            <person name="Grigoriev I.V."/>
            <person name="Hibbett D.S."/>
            <person name="Martin F."/>
        </authorList>
    </citation>
    <scope>NUCLEOTIDE SEQUENCE [LARGE SCALE GENOMIC DNA]</scope>
    <source>
        <strain evidence="2">UH-Slu-Lm8-n1</strain>
    </source>
</reference>
<dbReference type="Proteomes" id="UP000054485">
    <property type="component" value="Unassembled WGS sequence"/>
</dbReference>
<name>A0A0D0AZU4_9AGAM</name>
<evidence type="ECO:0000313" key="1">
    <source>
        <dbReference type="EMBL" id="KIK37343.1"/>
    </source>
</evidence>
<accession>A0A0D0AZU4</accession>
<sequence length="489" mass="54625">MEPNAYHIGYVYTPTSRLNRDSAELHEWFGDTVLEFSDINNAYIKIAYVRDEHDAMQNPNLMTRYPIYVNADQYPTVSPMSLVVPNGWKQVAVYTDVDLVARKVLQVDPVRGPFSSRQSSIFGESEHFMSTLSSPSEVHWMADTNSLMLGAGAPSESDDPAPNVRFTFLQTDPIVVPMNNPLPTNREPLYVTCCPQIFAQGIKYDNEFLKTHFPLAYVSISDAKIMARHHLNICPHDVGPFRTYCAQAITKMMTVAASTGHVAESGLCCSITSFTKQLNLQCSDAVNLVAAERKYFMRSLKSYAIAFVDSPKKEPLGGYNIEEIGMTIPEYIKMLTNLTNANDAVTSIRFTCDNQGRPYHRVAILVLLAHRLLRPLVNCAQSESLLDLFPNDYDTFPEYLLASICAMLAMIIRTSFPGQIRDRFTMQALLDEEGHQLALFRTFCNSGDPLAIELNAWLTDSVGPTGWRHDVQHALVLANSLRGPDASSG</sequence>
<gene>
    <name evidence="1" type="ORF">CY34DRAFT_15771</name>
</gene>
<dbReference type="InParanoid" id="A0A0D0AZU4"/>
<keyword evidence="2" id="KW-1185">Reference proteome</keyword>
<organism evidence="1 2">
    <name type="scientific">Suillus luteus UH-Slu-Lm8-n1</name>
    <dbReference type="NCBI Taxonomy" id="930992"/>
    <lineage>
        <taxon>Eukaryota</taxon>
        <taxon>Fungi</taxon>
        <taxon>Dikarya</taxon>
        <taxon>Basidiomycota</taxon>
        <taxon>Agaricomycotina</taxon>
        <taxon>Agaricomycetes</taxon>
        <taxon>Agaricomycetidae</taxon>
        <taxon>Boletales</taxon>
        <taxon>Suillineae</taxon>
        <taxon>Suillaceae</taxon>
        <taxon>Suillus</taxon>
    </lineage>
</organism>
<dbReference type="HOGENOM" id="CLU_545333_0_0_1"/>
<dbReference type="EMBL" id="KN835458">
    <property type="protein sequence ID" value="KIK37343.1"/>
    <property type="molecule type" value="Genomic_DNA"/>
</dbReference>
<dbReference type="OrthoDB" id="2647539at2759"/>
<reference evidence="1 2" key="1">
    <citation type="submission" date="2014-04" db="EMBL/GenBank/DDBJ databases">
        <authorList>
            <consortium name="DOE Joint Genome Institute"/>
            <person name="Kuo A."/>
            <person name="Ruytinx J."/>
            <person name="Rineau F."/>
            <person name="Colpaert J."/>
            <person name="Kohler A."/>
            <person name="Nagy L.G."/>
            <person name="Floudas D."/>
            <person name="Copeland A."/>
            <person name="Barry K.W."/>
            <person name="Cichocki N."/>
            <person name="Veneault-Fourrey C."/>
            <person name="LaButti K."/>
            <person name="Lindquist E.A."/>
            <person name="Lipzen A."/>
            <person name="Lundell T."/>
            <person name="Morin E."/>
            <person name="Murat C."/>
            <person name="Sun H."/>
            <person name="Tunlid A."/>
            <person name="Henrissat B."/>
            <person name="Grigoriev I.V."/>
            <person name="Hibbett D.S."/>
            <person name="Martin F."/>
            <person name="Nordberg H.P."/>
            <person name="Cantor M.N."/>
            <person name="Hua S.X."/>
        </authorList>
    </citation>
    <scope>NUCLEOTIDE SEQUENCE [LARGE SCALE GENOMIC DNA]</scope>
    <source>
        <strain evidence="1 2">UH-Slu-Lm8-n1</strain>
    </source>
</reference>
<proteinExistence type="predicted"/>
<evidence type="ECO:0000313" key="2">
    <source>
        <dbReference type="Proteomes" id="UP000054485"/>
    </source>
</evidence>
<dbReference type="AlphaFoldDB" id="A0A0D0AZU4"/>